<evidence type="ECO:0000256" key="1">
    <source>
        <dbReference type="ARBA" id="ARBA00010518"/>
    </source>
</evidence>
<feature type="binding site" evidence="4">
    <location>
        <begin position="96"/>
        <end position="97"/>
    </location>
    <ligand>
        <name>substrate</name>
    </ligand>
</feature>
<dbReference type="PROSITE" id="PS00917">
    <property type="entry name" value="ASN_GLN_ASE_2"/>
    <property type="match status" value="1"/>
</dbReference>
<evidence type="ECO:0000256" key="4">
    <source>
        <dbReference type="PIRSR" id="PIRSR001220-2"/>
    </source>
</evidence>
<keyword evidence="11" id="KW-1185">Reference proteome</keyword>
<proteinExistence type="inferred from homology"/>
<dbReference type="FunFam" id="3.40.50.1170:FF:000001">
    <property type="entry name" value="L-asparaginase 2"/>
    <property type="match status" value="1"/>
</dbReference>
<evidence type="ECO:0000256" key="7">
    <source>
        <dbReference type="RuleBase" id="RU004456"/>
    </source>
</evidence>
<evidence type="ECO:0000313" key="11">
    <source>
        <dbReference type="Proteomes" id="UP000184226"/>
    </source>
</evidence>
<dbReference type="GO" id="GO:0004067">
    <property type="term" value="F:asparaginase activity"/>
    <property type="evidence" value="ECO:0007669"/>
    <property type="project" value="UniProtKB-UniRule"/>
</dbReference>
<dbReference type="OrthoDB" id="9788068at2"/>
<dbReference type="PROSITE" id="PS00144">
    <property type="entry name" value="ASN_GLN_ASE_1"/>
    <property type="match status" value="1"/>
</dbReference>
<dbReference type="AlphaFoldDB" id="A0A1M5SU25"/>
<dbReference type="InterPro" id="IPR027473">
    <property type="entry name" value="L-asparaginase_C"/>
</dbReference>
<organism evidence="10 11">
    <name type="scientific">Pollutimonas bauzanensis</name>
    <dbReference type="NCBI Taxonomy" id="658167"/>
    <lineage>
        <taxon>Bacteria</taxon>
        <taxon>Pseudomonadati</taxon>
        <taxon>Pseudomonadota</taxon>
        <taxon>Betaproteobacteria</taxon>
        <taxon>Burkholderiales</taxon>
        <taxon>Alcaligenaceae</taxon>
        <taxon>Pollutimonas</taxon>
    </lineage>
</organism>
<dbReference type="SMART" id="SM00870">
    <property type="entry name" value="Asparaginase"/>
    <property type="match status" value="1"/>
</dbReference>
<dbReference type="InterPro" id="IPR027474">
    <property type="entry name" value="L-asparaginase_N"/>
</dbReference>
<evidence type="ECO:0000256" key="3">
    <source>
        <dbReference type="PIRSR" id="PIRSR001220-1"/>
    </source>
</evidence>
<dbReference type="Gene3D" id="3.40.50.40">
    <property type="match status" value="1"/>
</dbReference>
<dbReference type="PROSITE" id="PS51732">
    <property type="entry name" value="ASN_GLN_ASE_3"/>
    <property type="match status" value="1"/>
</dbReference>
<evidence type="ECO:0000313" key="10">
    <source>
        <dbReference type="EMBL" id="SHH41748.1"/>
    </source>
</evidence>
<protein>
    <submittedName>
        <fullName evidence="10">L-asparaginase</fullName>
    </submittedName>
</protein>
<dbReference type="CDD" id="cd08964">
    <property type="entry name" value="L-asparaginase_II"/>
    <property type="match status" value="1"/>
</dbReference>
<name>A0A1M5SU25_9BURK</name>
<dbReference type="InterPro" id="IPR040919">
    <property type="entry name" value="Asparaginase_C"/>
</dbReference>
<evidence type="ECO:0000259" key="8">
    <source>
        <dbReference type="Pfam" id="PF00710"/>
    </source>
</evidence>
<dbReference type="PIRSF" id="PIRSF500176">
    <property type="entry name" value="L_ASNase"/>
    <property type="match status" value="1"/>
</dbReference>
<evidence type="ECO:0000259" key="9">
    <source>
        <dbReference type="Pfam" id="PF17763"/>
    </source>
</evidence>
<feature type="domain" description="L-asparaginase N-terminal" evidence="8">
    <location>
        <begin position="8"/>
        <end position="200"/>
    </location>
</feature>
<feature type="active site" evidence="5">
    <location>
        <position position="17"/>
    </location>
</feature>
<feature type="active site" evidence="6">
    <location>
        <position position="96"/>
    </location>
</feature>
<evidence type="ECO:0000256" key="2">
    <source>
        <dbReference type="ARBA" id="ARBA00022801"/>
    </source>
</evidence>
<dbReference type="InterPro" id="IPR036152">
    <property type="entry name" value="Asp/glu_Ase-like_sf"/>
</dbReference>
<feature type="active site" description="O-isoaspartyl threonine intermediate" evidence="3">
    <location>
        <position position="17"/>
    </location>
</feature>
<dbReference type="InterPro" id="IPR006034">
    <property type="entry name" value="Asparaginase/glutaminase-like"/>
</dbReference>
<reference evidence="10 11" key="1">
    <citation type="submission" date="2016-11" db="EMBL/GenBank/DDBJ databases">
        <authorList>
            <person name="Jaros S."/>
            <person name="Januszkiewicz K."/>
            <person name="Wedrychowicz H."/>
        </authorList>
    </citation>
    <scope>NUCLEOTIDE SEQUENCE [LARGE SCALE GENOMIC DNA]</scope>
    <source>
        <strain evidence="10 11">CGMCC 1.10190</strain>
    </source>
</reference>
<dbReference type="PANTHER" id="PTHR11707">
    <property type="entry name" value="L-ASPARAGINASE"/>
    <property type="match status" value="1"/>
</dbReference>
<dbReference type="RefSeq" id="WP_073102363.1">
    <property type="nucleotide sequence ID" value="NZ_FQXE01000003.1"/>
</dbReference>
<dbReference type="Gene3D" id="3.40.50.1170">
    <property type="entry name" value="L-asparaginase, N-terminal domain"/>
    <property type="match status" value="1"/>
</dbReference>
<dbReference type="PRINTS" id="PR00139">
    <property type="entry name" value="ASNGLNASE"/>
</dbReference>
<keyword evidence="2" id="KW-0378">Hydrolase</keyword>
<dbReference type="STRING" id="658167.SAMN04488135_103175"/>
<dbReference type="EMBL" id="FQXE01000003">
    <property type="protein sequence ID" value="SHH41748.1"/>
    <property type="molecule type" value="Genomic_DNA"/>
</dbReference>
<dbReference type="InterPro" id="IPR037152">
    <property type="entry name" value="L-asparaginase_N_sf"/>
</dbReference>
<feature type="domain" description="Asparaginase/glutaminase C-terminal" evidence="9">
    <location>
        <begin position="221"/>
        <end position="328"/>
    </location>
</feature>
<accession>A0A1M5SU25</accession>
<dbReference type="NCBIfam" id="TIGR00520">
    <property type="entry name" value="asnASE_II"/>
    <property type="match status" value="1"/>
</dbReference>
<feature type="binding site" evidence="4">
    <location>
        <position position="63"/>
    </location>
    <ligand>
        <name>substrate</name>
    </ligand>
</feature>
<dbReference type="InterPro" id="IPR004550">
    <property type="entry name" value="AsnASE_II"/>
</dbReference>
<sequence>MHNPDLPNIVLLGTGGTIAATADSATILADYSVTQGVDSLLTAVPEIASLANIRCRQVFNVESHAITNSMLLKLAARVNKELADSAVDGVVVTHGTDTLEETAYFLNLTVKSSKPVVIVGAMRPGSALSADGPLNLYNAVLLAGRPQAAGHGVLVMLNDKVGAARFISKASTSQVDAFRSYDQGHIGQVHNGRVHIFQTPAPLHTTGTDFNVAGVKSLPWVDIIYDHQNAGAHLYEASIHAGARGIVIAATGNGSLSPQVRKGIKMAARGKVLCVRSSRVGSGVVSSSASDSKLGLISSNSLNPQKARILLMLALGNTSDREKIQSYFDRC</sequence>
<evidence type="ECO:0000256" key="6">
    <source>
        <dbReference type="PROSITE-ProRule" id="PRU10100"/>
    </source>
</evidence>
<dbReference type="GO" id="GO:0006528">
    <property type="term" value="P:asparagine metabolic process"/>
    <property type="evidence" value="ECO:0007669"/>
    <property type="project" value="InterPro"/>
</dbReference>
<dbReference type="Proteomes" id="UP000184226">
    <property type="component" value="Unassembled WGS sequence"/>
</dbReference>
<dbReference type="SUPFAM" id="SSF53774">
    <property type="entry name" value="Glutaminase/Asparaginase"/>
    <property type="match status" value="1"/>
</dbReference>
<comment type="similarity">
    <text evidence="1 7">Belongs to the asparaginase 1 family.</text>
</comment>
<dbReference type="PANTHER" id="PTHR11707:SF28">
    <property type="entry name" value="60 KDA LYSOPHOSPHOLIPASE"/>
    <property type="match status" value="1"/>
</dbReference>
<dbReference type="PIRSF" id="PIRSF001220">
    <property type="entry name" value="L-ASNase_gatD"/>
    <property type="match status" value="1"/>
</dbReference>
<dbReference type="Pfam" id="PF00710">
    <property type="entry name" value="Asparaginase"/>
    <property type="match status" value="1"/>
</dbReference>
<gene>
    <name evidence="10" type="ORF">SAMN04488135_103175</name>
</gene>
<evidence type="ECO:0000256" key="5">
    <source>
        <dbReference type="PROSITE-ProRule" id="PRU10099"/>
    </source>
</evidence>
<dbReference type="InterPro" id="IPR020827">
    <property type="entry name" value="Asparaginase/glutaminase_AS1"/>
</dbReference>
<dbReference type="Pfam" id="PF17763">
    <property type="entry name" value="Asparaginase_C"/>
    <property type="match status" value="1"/>
</dbReference>
<dbReference type="InterPro" id="IPR027475">
    <property type="entry name" value="Asparaginase/glutaminase_AS2"/>
</dbReference>